<accession>C7BU25</accession>
<feature type="domain" description="Quercetin 2,3-dioxygenase C-terminal cupin" evidence="1">
    <location>
        <begin position="33"/>
        <end position="118"/>
    </location>
</feature>
<dbReference type="STRING" id="291112.PAU_00084"/>
<sequence>MTGIYQIWIIPDKTGLTPRYEQHRFEDVQGRQLILSPDARDGSMKIFQDMTLWRWTLKNNETSEYVTKKDRHIWIQVVRGNVIVNGVKATTSDGLAIQNATNLQLSANDDSEILLFDLPQR</sequence>
<dbReference type="InterPro" id="IPR041602">
    <property type="entry name" value="Quercetinase_C"/>
</dbReference>
<dbReference type="InterPro" id="IPR012093">
    <property type="entry name" value="Pirin"/>
</dbReference>
<dbReference type="EMBL" id="FM162591">
    <property type="protein sequence ID" value="CAQ82177.1"/>
    <property type="molecule type" value="Genomic_DNA"/>
</dbReference>
<dbReference type="eggNOG" id="COG1741">
    <property type="taxonomic scope" value="Bacteria"/>
</dbReference>
<evidence type="ECO:0000313" key="2">
    <source>
        <dbReference type="EMBL" id="CAQ82177.1"/>
    </source>
</evidence>
<dbReference type="Gene3D" id="2.60.120.10">
    <property type="entry name" value="Jelly Rolls"/>
    <property type="match status" value="1"/>
</dbReference>
<name>C7BU25_PHOAA</name>
<organism evidence="2 3">
    <name type="scientific">Photorhabdus asymbiotica subsp. asymbiotica (strain ATCC 43949 / 3105-77)</name>
    <name type="common">Xenorhabdus luminescens (strain 2)</name>
    <dbReference type="NCBI Taxonomy" id="553480"/>
    <lineage>
        <taxon>Bacteria</taxon>
        <taxon>Pseudomonadati</taxon>
        <taxon>Pseudomonadota</taxon>
        <taxon>Gammaproteobacteria</taxon>
        <taxon>Enterobacterales</taxon>
        <taxon>Morganellaceae</taxon>
        <taxon>Photorhabdus</taxon>
    </lineage>
</organism>
<evidence type="ECO:0000259" key="1">
    <source>
        <dbReference type="Pfam" id="PF17954"/>
    </source>
</evidence>
<dbReference type="CDD" id="cd20311">
    <property type="entry name" value="cupin_Yhhw_C"/>
    <property type="match status" value="1"/>
</dbReference>
<gene>
    <name evidence="2" type="primary">yhhW</name>
    <name evidence="2" type="ordered locus">PAU_00084</name>
</gene>
<dbReference type="InterPro" id="IPR011051">
    <property type="entry name" value="RmlC_Cupin_sf"/>
</dbReference>
<dbReference type="Proteomes" id="UP000002747">
    <property type="component" value="Chromosome"/>
</dbReference>
<dbReference type="Pfam" id="PF17954">
    <property type="entry name" value="Pirin_C_2"/>
    <property type="match status" value="1"/>
</dbReference>
<evidence type="ECO:0000313" key="3">
    <source>
        <dbReference type="Proteomes" id="UP000002747"/>
    </source>
</evidence>
<dbReference type="KEGG" id="pay:PAU_00084"/>
<protein>
    <recommendedName>
        <fullName evidence="1">Quercetin 2,3-dioxygenase C-terminal cupin domain-containing protein</fullName>
    </recommendedName>
</protein>
<dbReference type="PANTHER" id="PTHR43212">
    <property type="entry name" value="QUERCETIN 2,3-DIOXYGENASE"/>
    <property type="match status" value="1"/>
</dbReference>
<dbReference type="AlphaFoldDB" id="C7BU25"/>
<reference evidence="2 3" key="1">
    <citation type="journal article" date="2009" name="BMC Genomics">
        <title>Comparative genomics of the emerging human pathogen Photorhabdus asymbiotica with the insect pathogen Photorhabdus luminescens.</title>
        <authorList>
            <person name="Wilkinson P."/>
            <person name="Waterfield N.R."/>
            <person name="Crossman L."/>
            <person name="Corton C."/>
            <person name="Sanchez-Contreras M."/>
            <person name="Vlisidou I."/>
            <person name="Barron A."/>
            <person name="Bignell A."/>
            <person name="Clark L."/>
            <person name="Ormond D."/>
            <person name="Mayho M."/>
            <person name="Bason N."/>
            <person name="Smith F."/>
            <person name="Simmonds M."/>
            <person name="Churcher C."/>
            <person name="Harris D."/>
            <person name="Thompson N.R."/>
            <person name="Quail M."/>
            <person name="Parkhill J."/>
            <person name="ffrench-Constant R.H."/>
        </authorList>
    </citation>
    <scope>NUCLEOTIDE SEQUENCE [LARGE SCALE GENOMIC DNA]</scope>
    <source>
        <strain evidence="3">ATCC 43949 / 3105-77</strain>
    </source>
</reference>
<dbReference type="SUPFAM" id="SSF51182">
    <property type="entry name" value="RmlC-like cupins"/>
    <property type="match status" value="1"/>
</dbReference>
<dbReference type="InterPro" id="IPR014710">
    <property type="entry name" value="RmlC-like_jellyroll"/>
</dbReference>
<proteinExistence type="predicted"/>
<dbReference type="PANTHER" id="PTHR43212:SF3">
    <property type="entry name" value="QUERCETIN 2,3-DIOXYGENASE"/>
    <property type="match status" value="1"/>
</dbReference>